<dbReference type="Pfam" id="PF12796">
    <property type="entry name" value="Ank_2"/>
    <property type="match status" value="1"/>
</dbReference>
<dbReference type="RefSeq" id="WP_321566112.1">
    <property type="nucleotide sequence ID" value="NZ_CP139558.1"/>
</dbReference>
<dbReference type="InterPro" id="IPR036770">
    <property type="entry name" value="Ankyrin_rpt-contain_sf"/>
</dbReference>
<gene>
    <name evidence="1" type="ORF">SNE25_16005</name>
</gene>
<protein>
    <recommendedName>
        <fullName evidence="3">Ankyrin repeat domain-containing protein</fullName>
    </recommendedName>
</protein>
<dbReference type="InterPro" id="IPR002110">
    <property type="entry name" value="Ankyrin_rpt"/>
</dbReference>
<evidence type="ECO:0008006" key="3">
    <source>
        <dbReference type="Google" id="ProtNLM"/>
    </source>
</evidence>
<evidence type="ECO:0000313" key="1">
    <source>
        <dbReference type="EMBL" id="WPU97026.1"/>
    </source>
</evidence>
<dbReference type="EMBL" id="CP139558">
    <property type="protein sequence ID" value="WPU97026.1"/>
    <property type="molecule type" value="Genomic_DNA"/>
</dbReference>
<sequence>MKKEIYLHQKVLLGNEAAKNYPDAARYTAFMHACEIGSYKYAAILIDYGVDIDFKSFDGKTALDKARDPKIIELIKRTDR</sequence>
<reference evidence="1 2" key="1">
    <citation type="submission" date="2023-11" db="EMBL/GenBank/DDBJ databases">
        <title>Analysis of the Genomes of Mucilaginibacter gossypii cycad 4 and M. sabulilitoris SNA2: microbes with the potential for plant growth promotion.</title>
        <authorList>
            <person name="Hirsch A.M."/>
            <person name="Humm E."/>
            <person name="Rubbi M."/>
            <person name="Del Vecchio G."/>
            <person name="Ha S.M."/>
            <person name="Pellegrini M."/>
            <person name="Gunsalus R.P."/>
        </authorList>
    </citation>
    <scope>NUCLEOTIDE SEQUENCE [LARGE SCALE GENOMIC DNA]</scope>
    <source>
        <strain evidence="1 2">SNA2</strain>
    </source>
</reference>
<keyword evidence="2" id="KW-1185">Reference proteome</keyword>
<evidence type="ECO:0000313" key="2">
    <source>
        <dbReference type="Proteomes" id="UP001324380"/>
    </source>
</evidence>
<dbReference type="Proteomes" id="UP001324380">
    <property type="component" value="Chromosome"/>
</dbReference>
<proteinExistence type="predicted"/>
<dbReference type="Gene3D" id="1.25.40.20">
    <property type="entry name" value="Ankyrin repeat-containing domain"/>
    <property type="match status" value="1"/>
</dbReference>
<organism evidence="1 2">
    <name type="scientific">Mucilaginibacter sabulilitoris</name>
    <dbReference type="NCBI Taxonomy" id="1173583"/>
    <lineage>
        <taxon>Bacteria</taxon>
        <taxon>Pseudomonadati</taxon>
        <taxon>Bacteroidota</taxon>
        <taxon>Sphingobacteriia</taxon>
        <taxon>Sphingobacteriales</taxon>
        <taxon>Sphingobacteriaceae</taxon>
        <taxon>Mucilaginibacter</taxon>
    </lineage>
</organism>
<name>A0ABZ0TW83_9SPHI</name>
<dbReference type="SUPFAM" id="SSF48403">
    <property type="entry name" value="Ankyrin repeat"/>
    <property type="match status" value="1"/>
</dbReference>
<accession>A0ABZ0TW83</accession>